<gene>
    <name evidence="1" type="ORF">NDU88_006314</name>
</gene>
<name>A0AAV7PIB3_PLEWA</name>
<reference evidence="1" key="1">
    <citation type="journal article" date="2022" name="bioRxiv">
        <title>Sequencing and chromosome-scale assembly of the giantPleurodeles waltlgenome.</title>
        <authorList>
            <person name="Brown T."/>
            <person name="Elewa A."/>
            <person name="Iarovenko S."/>
            <person name="Subramanian E."/>
            <person name="Araus A.J."/>
            <person name="Petzold A."/>
            <person name="Susuki M."/>
            <person name="Suzuki K.-i.T."/>
            <person name="Hayashi T."/>
            <person name="Toyoda A."/>
            <person name="Oliveira C."/>
            <person name="Osipova E."/>
            <person name="Leigh N.D."/>
            <person name="Simon A."/>
            <person name="Yun M.H."/>
        </authorList>
    </citation>
    <scope>NUCLEOTIDE SEQUENCE</scope>
    <source>
        <strain evidence="1">20211129_DDA</strain>
        <tissue evidence="1">Liver</tissue>
    </source>
</reference>
<proteinExistence type="predicted"/>
<evidence type="ECO:0000313" key="2">
    <source>
        <dbReference type="Proteomes" id="UP001066276"/>
    </source>
</evidence>
<sequence>MKGKRAAPSLCLELKQLEIEHAINKHAAPGYGTHGLTLNHARSVMERDSARGRNPVYFKYKQNAEELHAPDRIKEKYFPCLKRVRENQ</sequence>
<evidence type="ECO:0000313" key="1">
    <source>
        <dbReference type="EMBL" id="KAJ1127921.1"/>
    </source>
</evidence>
<comment type="caution">
    <text evidence="1">The sequence shown here is derived from an EMBL/GenBank/DDBJ whole genome shotgun (WGS) entry which is preliminary data.</text>
</comment>
<dbReference type="AlphaFoldDB" id="A0AAV7PIB3"/>
<dbReference type="EMBL" id="JANPWB010000011">
    <property type="protein sequence ID" value="KAJ1127921.1"/>
    <property type="molecule type" value="Genomic_DNA"/>
</dbReference>
<dbReference type="Proteomes" id="UP001066276">
    <property type="component" value="Chromosome 7"/>
</dbReference>
<organism evidence="1 2">
    <name type="scientific">Pleurodeles waltl</name>
    <name type="common">Iberian ribbed newt</name>
    <dbReference type="NCBI Taxonomy" id="8319"/>
    <lineage>
        <taxon>Eukaryota</taxon>
        <taxon>Metazoa</taxon>
        <taxon>Chordata</taxon>
        <taxon>Craniata</taxon>
        <taxon>Vertebrata</taxon>
        <taxon>Euteleostomi</taxon>
        <taxon>Amphibia</taxon>
        <taxon>Batrachia</taxon>
        <taxon>Caudata</taxon>
        <taxon>Salamandroidea</taxon>
        <taxon>Salamandridae</taxon>
        <taxon>Pleurodelinae</taxon>
        <taxon>Pleurodeles</taxon>
    </lineage>
</organism>
<accession>A0AAV7PIB3</accession>
<keyword evidence="2" id="KW-1185">Reference proteome</keyword>
<protein>
    <submittedName>
        <fullName evidence="1">Uncharacterized protein</fullName>
    </submittedName>
</protein>